<name>A0AAV1K5C7_9NEOP</name>
<organism evidence="1 2">
    <name type="scientific">Leptosia nina</name>
    <dbReference type="NCBI Taxonomy" id="320188"/>
    <lineage>
        <taxon>Eukaryota</taxon>
        <taxon>Metazoa</taxon>
        <taxon>Ecdysozoa</taxon>
        <taxon>Arthropoda</taxon>
        <taxon>Hexapoda</taxon>
        <taxon>Insecta</taxon>
        <taxon>Pterygota</taxon>
        <taxon>Neoptera</taxon>
        <taxon>Endopterygota</taxon>
        <taxon>Lepidoptera</taxon>
        <taxon>Glossata</taxon>
        <taxon>Ditrysia</taxon>
        <taxon>Papilionoidea</taxon>
        <taxon>Pieridae</taxon>
        <taxon>Pierinae</taxon>
        <taxon>Leptosia</taxon>
    </lineage>
</organism>
<evidence type="ECO:0008006" key="3">
    <source>
        <dbReference type="Google" id="ProtNLM"/>
    </source>
</evidence>
<protein>
    <recommendedName>
        <fullName evidence="3">Secreted protein</fullName>
    </recommendedName>
</protein>
<accession>A0AAV1K5C7</accession>
<evidence type="ECO:0000313" key="1">
    <source>
        <dbReference type="EMBL" id="CAK1555627.1"/>
    </source>
</evidence>
<dbReference type="AlphaFoldDB" id="A0AAV1K5C7"/>
<dbReference type="Proteomes" id="UP001497472">
    <property type="component" value="Unassembled WGS sequence"/>
</dbReference>
<sequence>MYGLTFFAFPFFLKSFAQQRPLVSGSGAGGRFGQHSRFGVTARSPSLLTSSLSSHILPRTPPDYPEISYVHSSSIVYPDKTNTS</sequence>
<evidence type="ECO:0000313" key="2">
    <source>
        <dbReference type="Proteomes" id="UP001497472"/>
    </source>
</evidence>
<comment type="caution">
    <text evidence="1">The sequence shown here is derived from an EMBL/GenBank/DDBJ whole genome shotgun (WGS) entry which is preliminary data.</text>
</comment>
<proteinExistence type="predicted"/>
<gene>
    <name evidence="1" type="ORF">LNINA_LOCUS14431</name>
</gene>
<dbReference type="EMBL" id="CAVLEF010000280">
    <property type="protein sequence ID" value="CAK1555627.1"/>
    <property type="molecule type" value="Genomic_DNA"/>
</dbReference>
<keyword evidence="2" id="KW-1185">Reference proteome</keyword>
<reference evidence="1 2" key="1">
    <citation type="submission" date="2023-11" db="EMBL/GenBank/DDBJ databases">
        <authorList>
            <person name="Okamura Y."/>
        </authorList>
    </citation>
    <scope>NUCLEOTIDE SEQUENCE [LARGE SCALE GENOMIC DNA]</scope>
</reference>